<dbReference type="Pfam" id="PF04408">
    <property type="entry name" value="WHD_HA2"/>
    <property type="match status" value="1"/>
</dbReference>
<evidence type="ECO:0000256" key="2">
    <source>
        <dbReference type="ARBA" id="ARBA00012552"/>
    </source>
</evidence>
<keyword evidence="12" id="KW-0542">Nucleomorph</keyword>
<dbReference type="GO" id="GO:0003723">
    <property type="term" value="F:RNA binding"/>
    <property type="evidence" value="ECO:0007669"/>
    <property type="project" value="TreeGrafter"/>
</dbReference>
<dbReference type="GO" id="GO:0008380">
    <property type="term" value="P:RNA splicing"/>
    <property type="evidence" value="ECO:0007669"/>
    <property type="project" value="UniProtKB-KW"/>
</dbReference>
<keyword evidence="3" id="KW-0507">mRNA processing</keyword>
<dbReference type="EC" id="3.6.4.13" evidence="2"/>
<evidence type="ECO:0000256" key="6">
    <source>
        <dbReference type="ARBA" id="ARBA00022806"/>
    </source>
</evidence>
<dbReference type="SMART" id="SM00490">
    <property type="entry name" value="HELICc"/>
    <property type="match status" value="1"/>
</dbReference>
<dbReference type="PANTHER" id="PTHR18934:SF83">
    <property type="entry name" value="PRE-MRNA-SPLICING FACTOR ATP-DEPENDENT RNA HELICASE DHX16"/>
    <property type="match status" value="1"/>
</dbReference>
<dbReference type="GO" id="GO:0005524">
    <property type="term" value="F:ATP binding"/>
    <property type="evidence" value="ECO:0007669"/>
    <property type="project" value="UniProtKB-KW"/>
</dbReference>
<evidence type="ECO:0000313" key="12">
    <source>
        <dbReference type="EMBL" id="BAS01824.1"/>
    </source>
</evidence>
<keyword evidence="4" id="KW-0547">Nucleotide-binding</keyword>
<proteinExistence type="inferred from homology"/>
<dbReference type="SMART" id="SM00847">
    <property type="entry name" value="HA2"/>
    <property type="match status" value="1"/>
</dbReference>
<dbReference type="InterPro" id="IPR048333">
    <property type="entry name" value="HA2_WH"/>
</dbReference>
<organism evidence="12">
    <name type="scientific">Amorphochlora amoebiformis</name>
    <dbReference type="NCBI Taxonomy" id="1561963"/>
    <lineage>
        <taxon>Eukaryota</taxon>
        <taxon>Sar</taxon>
        <taxon>Rhizaria</taxon>
        <taxon>Cercozoa</taxon>
        <taxon>Chlorarachniophyceae</taxon>
        <taxon>Amorphochlora</taxon>
    </lineage>
</organism>
<keyword evidence="6 12" id="KW-0347">Helicase</keyword>
<dbReference type="InterPro" id="IPR014001">
    <property type="entry name" value="Helicase_ATP-bd"/>
</dbReference>
<dbReference type="PROSITE" id="PS00690">
    <property type="entry name" value="DEAH_ATP_HELICASE"/>
    <property type="match status" value="1"/>
</dbReference>
<dbReference type="SMART" id="SM00487">
    <property type="entry name" value="DEXDc"/>
    <property type="match status" value="1"/>
</dbReference>
<gene>
    <name evidence="12" type="primary">cdc28</name>
</gene>
<dbReference type="InterPro" id="IPR002464">
    <property type="entry name" value="DNA/RNA_helicase_DEAH_CS"/>
</dbReference>
<evidence type="ECO:0000259" key="11">
    <source>
        <dbReference type="PROSITE" id="PS51194"/>
    </source>
</evidence>
<dbReference type="Gene3D" id="1.20.120.1080">
    <property type="match status" value="1"/>
</dbReference>
<keyword evidence="7" id="KW-0067">ATP-binding</keyword>
<dbReference type="EMBL" id="AB996602">
    <property type="protein sequence ID" value="BAS01824.1"/>
    <property type="molecule type" value="Genomic_DNA"/>
</dbReference>
<dbReference type="GO" id="GO:0016787">
    <property type="term" value="F:hydrolase activity"/>
    <property type="evidence" value="ECO:0007669"/>
    <property type="project" value="UniProtKB-KW"/>
</dbReference>
<evidence type="ECO:0000256" key="4">
    <source>
        <dbReference type="ARBA" id="ARBA00022741"/>
    </source>
</evidence>
<feature type="domain" description="Helicase C-terminal" evidence="11">
    <location>
        <begin position="339"/>
        <end position="511"/>
    </location>
</feature>
<dbReference type="Pfam" id="PF00271">
    <property type="entry name" value="Helicase_C"/>
    <property type="match status" value="1"/>
</dbReference>
<geneLocation type="nucleomorph" evidence="12"/>
<dbReference type="InterPro" id="IPR011709">
    <property type="entry name" value="DEAD-box_helicase_OB_fold"/>
</dbReference>
<feature type="domain" description="Helicase ATP-binding" evidence="10">
    <location>
        <begin position="151"/>
        <end position="314"/>
    </location>
</feature>
<evidence type="ECO:0000256" key="9">
    <source>
        <dbReference type="ARBA" id="ARBA00047984"/>
    </source>
</evidence>
<keyword evidence="8" id="KW-0508">mRNA splicing</keyword>
<dbReference type="InterPro" id="IPR001650">
    <property type="entry name" value="Helicase_C-like"/>
</dbReference>
<dbReference type="AlphaFoldDB" id="A0A0H5BQZ8"/>
<dbReference type="GO" id="GO:0003724">
    <property type="term" value="F:RNA helicase activity"/>
    <property type="evidence" value="ECO:0007669"/>
    <property type="project" value="UniProtKB-EC"/>
</dbReference>
<dbReference type="PROSITE" id="PS51194">
    <property type="entry name" value="HELICASE_CTER"/>
    <property type="match status" value="1"/>
</dbReference>
<dbReference type="InterPro" id="IPR027417">
    <property type="entry name" value="P-loop_NTPase"/>
</dbReference>
<evidence type="ECO:0000259" key="10">
    <source>
        <dbReference type="PROSITE" id="PS51192"/>
    </source>
</evidence>
<evidence type="ECO:0000256" key="1">
    <source>
        <dbReference type="ARBA" id="ARBA00008792"/>
    </source>
</evidence>
<keyword evidence="5" id="KW-0378">Hydrolase</keyword>
<evidence type="ECO:0000256" key="5">
    <source>
        <dbReference type="ARBA" id="ARBA00022801"/>
    </source>
</evidence>
<comment type="catalytic activity">
    <reaction evidence="9">
        <text>ATP + H2O = ADP + phosphate + H(+)</text>
        <dbReference type="Rhea" id="RHEA:13065"/>
        <dbReference type="ChEBI" id="CHEBI:15377"/>
        <dbReference type="ChEBI" id="CHEBI:15378"/>
        <dbReference type="ChEBI" id="CHEBI:30616"/>
        <dbReference type="ChEBI" id="CHEBI:43474"/>
        <dbReference type="ChEBI" id="CHEBI:456216"/>
        <dbReference type="EC" id="3.6.4.13"/>
    </reaction>
</comment>
<comment type="similarity">
    <text evidence="1">Belongs to the DEAD box helicase family. DEAH subfamily.</text>
</comment>
<dbReference type="Gene3D" id="3.40.50.300">
    <property type="entry name" value="P-loop containing nucleotide triphosphate hydrolases"/>
    <property type="match status" value="2"/>
</dbReference>
<dbReference type="FunFam" id="3.40.50.300:FF:000145">
    <property type="entry name" value="probable ATP-dependent RNA helicase DHX40"/>
    <property type="match status" value="1"/>
</dbReference>
<dbReference type="SUPFAM" id="SSF52540">
    <property type="entry name" value="P-loop containing nucleoside triphosphate hydrolases"/>
    <property type="match status" value="1"/>
</dbReference>
<reference evidence="12" key="1">
    <citation type="journal article" date="2015" name="Genome Biol. Evol.">
        <title>Nucleomorph Genome Sequences of Two Chlorarachniophytes, Amorphochlora amoebiformis and Lotharella vacuolata.</title>
        <authorList>
            <person name="Suzuki S."/>
            <person name="Shirato S."/>
            <person name="Hirakawa Y."/>
            <person name="Ishida K."/>
        </authorList>
    </citation>
    <scope>NUCLEOTIDE SEQUENCE</scope>
    <source>
        <strain evidence="12">CCMP2058</strain>
    </source>
</reference>
<name>A0A0H5BQZ8_9EUKA</name>
<dbReference type="PANTHER" id="PTHR18934">
    <property type="entry name" value="ATP-DEPENDENT RNA HELICASE"/>
    <property type="match status" value="1"/>
</dbReference>
<dbReference type="GO" id="GO:0071013">
    <property type="term" value="C:catalytic step 2 spliceosome"/>
    <property type="evidence" value="ECO:0007669"/>
    <property type="project" value="TreeGrafter"/>
</dbReference>
<evidence type="ECO:0000256" key="3">
    <source>
        <dbReference type="ARBA" id="ARBA00022664"/>
    </source>
</evidence>
<dbReference type="Pfam" id="PF07717">
    <property type="entry name" value="OB_NTP_bind"/>
    <property type="match status" value="1"/>
</dbReference>
<evidence type="ECO:0000256" key="7">
    <source>
        <dbReference type="ARBA" id="ARBA00022840"/>
    </source>
</evidence>
<sequence length="765" mass="88558">MRNSNKPELLGSLRILERKKYIEERLVKKINENTLILNRIINNICNSILSTKNVIKIIRLVKTLKGILFYIHFSYPLKNKVQNPLKNTSFLNKNINLIKLSTEELAKNSKMIQNFRLRFKKESSFTDILNDKIHTYKAISLPIKNYYYSLMKAIDCFSILIIIAETGAGKTTQIPKYLFSLGYSKLGTIGITQPRRIATINVAKRVCMEMQASMGNEIGYSVRFEDVCSVNTRLKFMTDGIMIKEVLTNPTLNNYSIIMLDEAHERTLYTDILFCILKDLIHYRKDLKLLISSATINYKHFSKYFYRAPLFQIPGRLYRVEIYYSKESEPDYVDSVVSTIFQIHLKRSVGDILAFLTGQDDIELTKEIILGRMSSFNYKENEFTIFPLYSSLGFDAQNKVFKKTKHSRKIVLATNIAETSITINGIRYVIDSGLCKLKYYNSMTKFESLIVKPISKASCWQRSGRAGRTSDGKCFRLYTINTYKYILEPIQIPEIQRANIDNFILVLKCLGINNIINFQLMDNPSIESIILSLEQLYLLGALSEKGILTKIGRCMNEFPLKVNLSKMLMTSEIFKCSEEIAILSSILSTEDKIINFPKNNIAELNNTLKKFNLLPKSDMIVYINIFKEWVKSTFSHDWAKDNFINVKCLVKSRYIFEQLINIMEKINIKLITNSSLNDNQGLVKCIISGLYMNSAIIRRINIFKIYSNSQIVIVHPTSCISGHITDWIIFYELIYTNKEYINVNTEIQPEWLLELAPLFYKKSIY</sequence>
<dbReference type="CDD" id="cd18791">
    <property type="entry name" value="SF2_C_RHA"/>
    <property type="match status" value="1"/>
</dbReference>
<evidence type="ECO:0000256" key="8">
    <source>
        <dbReference type="ARBA" id="ARBA00023187"/>
    </source>
</evidence>
<dbReference type="CDD" id="cd17917">
    <property type="entry name" value="DEXHc_RHA-like"/>
    <property type="match status" value="1"/>
</dbReference>
<dbReference type="GO" id="GO:0006397">
    <property type="term" value="P:mRNA processing"/>
    <property type="evidence" value="ECO:0007669"/>
    <property type="project" value="UniProtKB-KW"/>
</dbReference>
<accession>A0A0H5BQZ8</accession>
<protein>
    <recommendedName>
        <fullName evidence="2">RNA helicase</fullName>
        <ecNumber evidence="2">3.6.4.13</ecNumber>
    </recommendedName>
</protein>
<dbReference type="InterPro" id="IPR007502">
    <property type="entry name" value="Helicase-assoc_dom"/>
</dbReference>
<dbReference type="FunFam" id="3.40.50.300:FF:000578">
    <property type="entry name" value="probable ATP-dependent RNA helicase DHX35"/>
    <property type="match status" value="1"/>
</dbReference>
<dbReference type="PROSITE" id="PS51192">
    <property type="entry name" value="HELICASE_ATP_BIND_1"/>
    <property type="match status" value="1"/>
</dbReference>